<dbReference type="STRING" id="1576369.SAMN05421753_106206"/>
<dbReference type="NCBIfam" id="TIGR00084">
    <property type="entry name" value="ruvA"/>
    <property type="match status" value="1"/>
</dbReference>
<dbReference type="InterPro" id="IPR003583">
    <property type="entry name" value="Hlx-hairpin-Hlx_DNA-bd_motif"/>
</dbReference>
<keyword evidence="3 6" id="KW-0238">DNA-binding</keyword>
<accession>A0A1I3G6C8</accession>
<dbReference type="GO" id="GO:0000400">
    <property type="term" value="F:four-way junction DNA binding"/>
    <property type="evidence" value="ECO:0007669"/>
    <property type="project" value="UniProtKB-UniRule"/>
</dbReference>
<evidence type="ECO:0000313" key="8">
    <source>
        <dbReference type="EMBL" id="SFI18967.1"/>
    </source>
</evidence>
<dbReference type="AlphaFoldDB" id="A0A1I3G6C8"/>
<dbReference type="GO" id="GO:0009378">
    <property type="term" value="F:four-way junction helicase activity"/>
    <property type="evidence" value="ECO:0007669"/>
    <property type="project" value="InterPro"/>
</dbReference>
<name>A0A1I3G6C8_9PLAN</name>
<dbReference type="OrthoDB" id="5293449at2"/>
<sequence length="209" mass="23195">MIRKITGRLAALEVQEASIEVGAFEYEVLIPECVRRQLQPKLDQTVTLVTIEYLDGNPQKGKLVPRLVGFLHPAEKQFFELICQVDGVGVKKALQAMVRPVKEVATAIEEQDIRTLSTLPGVGPAVAERIVAKLRRKMARFALMVDDGAPSELVTANSVTHEAYEALLALGHSAIDAREKIDHVSDTKAKFKSVEELLQEIYRQQRPGK</sequence>
<proteinExistence type="inferred from homology"/>
<keyword evidence="1 6" id="KW-0963">Cytoplasm</keyword>
<evidence type="ECO:0000256" key="2">
    <source>
        <dbReference type="ARBA" id="ARBA00022763"/>
    </source>
</evidence>
<keyword evidence="5 6" id="KW-0234">DNA repair</keyword>
<dbReference type="SUPFAM" id="SSF47781">
    <property type="entry name" value="RuvA domain 2-like"/>
    <property type="match status" value="1"/>
</dbReference>
<feature type="domain" description="Helix-hairpin-helix DNA-binding motif class 1" evidence="7">
    <location>
        <begin position="114"/>
        <end position="133"/>
    </location>
</feature>
<evidence type="ECO:0000256" key="4">
    <source>
        <dbReference type="ARBA" id="ARBA00023172"/>
    </source>
</evidence>
<dbReference type="Pfam" id="PF14520">
    <property type="entry name" value="HHH_5"/>
    <property type="match status" value="1"/>
</dbReference>
<dbReference type="GO" id="GO:0005524">
    <property type="term" value="F:ATP binding"/>
    <property type="evidence" value="ECO:0007669"/>
    <property type="project" value="InterPro"/>
</dbReference>
<protein>
    <recommendedName>
        <fullName evidence="6">Holliday junction branch migration complex subunit RuvA</fullName>
    </recommendedName>
</protein>
<keyword evidence="9" id="KW-1185">Reference proteome</keyword>
<evidence type="ECO:0000256" key="1">
    <source>
        <dbReference type="ARBA" id="ARBA00022490"/>
    </source>
</evidence>
<reference evidence="9" key="1">
    <citation type="submission" date="2016-10" db="EMBL/GenBank/DDBJ databases">
        <authorList>
            <person name="Varghese N."/>
            <person name="Submissions S."/>
        </authorList>
    </citation>
    <scope>NUCLEOTIDE SEQUENCE [LARGE SCALE GENOMIC DNA]</scope>
    <source>
        <strain evidence="9">DSM 26348</strain>
    </source>
</reference>
<dbReference type="InterPro" id="IPR012340">
    <property type="entry name" value="NA-bd_OB-fold"/>
</dbReference>
<comment type="caution">
    <text evidence="6">Lacks conserved residue(s) required for the propagation of feature annotation.</text>
</comment>
<dbReference type="GO" id="GO:0006310">
    <property type="term" value="P:DNA recombination"/>
    <property type="evidence" value="ECO:0007669"/>
    <property type="project" value="UniProtKB-UniRule"/>
</dbReference>
<dbReference type="Pfam" id="PF01330">
    <property type="entry name" value="RuvA_N"/>
    <property type="match status" value="1"/>
</dbReference>
<dbReference type="Gene3D" id="1.10.150.20">
    <property type="entry name" value="5' to 3' exonuclease, C-terminal subdomain"/>
    <property type="match status" value="1"/>
</dbReference>
<evidence type="ECO:0000259" key="7">
    <source>
        <dbReference type="SMART" id="SM00278"/>
    </source>
</evidence>
<evidence type="ECO:0000313" key="9">
    <source>
        <dbReference type="Proteomes" id="UP000199518"/>
    </source>
</evidence>
<comment type="subunit">
    <text evidence="6">Homotetramer. Forms an RuvA(8)-RuvB(12)-Holliday junction (HJ) complex. HJ DNA is sandwiched between 2 RuvA tetramers; dsDNA enters through RuvA and exits via RuvB. An RuvB hexamer assembles on each DNA strand where it exits the tetramer. Each RuvB hexamer is contacted by two RuvA subunits (via domain III) on 2 adjacent RuvB subunits; this complex drives branch migration. In the full resolvosome a probable DNA-RuvA(4)-RuvB(12)-RuvC(2) complex forms which resolves the HJ.</text>
</comment>
<keyword evidence="2 6" id="KW-0227">DNA damage</keyword>
<dbReference type="GO" id="GO:0006281">
    <property type="term" value="P:DNA repair"/>
    <property type="evidence" value="ECO:0007669"/>
    <property type="project" value="UniProtKB-UniRule"/>
</dbReference>
<dbReference type="GO" id="GO:0048476">
    <property type="term" value="C:Holliday junction resolvase complex"/>
    <property type="evidence" value="ECO:0007669"/>
    <property type="project" value="UniProtKB-UniRule"/>
</dbReference>
<keyword evidence="8" id="KW-0378">Hydrolase</keyword>
<comment type="domain">
    <text evidence="6">Has three domains with a flexible linker between the domains II and III and assumes an 'L' shape. Domain III is highly mobile and contacts RuvB.</text>
</comment>
<comment type="subcellular location">
    <subcellularLocation>
        <location evidence="6">Cytoplasm</location>
    </subcellularLocation>
</comment>
<dbReference type="HAMAP" id="MF_00031">
    <property type="entry name" value="DNA_HJ_migration_RuvA"/>
    <property type="match status" value="1"/>
</dbReference>
<evidence type="ECO:0000256" key="5">
    <source>
        <dbReference type="ARBA" id="ARBA00023204"/>
    </source>
</evidence>
<dbReference type="EMBL" id="FOQD01000006">
    <property type="protein sequence ID" value="SFI18967.1"/>
    <property type="molecule type" value="Genomic_DNA"/>
</dbReference>
<keyword evidence="8" id="KW-0547">Nucleotide-binding</keyword>
<keyword evidence="8" id="KW-0067">ATP-binding</keyword>
<dbReference type="Proteomes" id="UP000199518">
    <property type="component" value="Unassembled WGS sequence"/>
</dbReference>
<comment type="similarity">
    <text evidence="6">Belongs to the RuvA family.</text>
</comment>
<dbReference type="InterPro" id="IPR013849">
    <property type="entry name" value="DNA_helicase_Holl-junc_RuvA_I"/>
</dbReference>
<dbReference type="Gene3D" id="2.40.50.140">
    <property type="entry name" value="Nucleic acid-binding proteins"/>
    <property type="match status" value="1"/>
</dbReference>
<gene>
    <name evidence="6" type="primary">ruvA</name>
    <name evidence="8" type="ORF">SAMN05421753_106206</name>
</gene>
<dbReference type="InterPro" id="IPR010994">
    <property type="entry name" value="RuvA_2-like"/>
</dbReference>
<keyword evidence="8" id="KW-0347">Helicase</keyword>
<evidence type="ECO:0000256" key="3">
    <source>
        <dbReference type="ARBA" id="ARBA00023125"/>
    </source>
</evidence>
<dbReference type="SMART" id="SM00278">
    <property type="entry name" value="HhH1"/>
    <property type="match status" value="2"/>
</dbReference>
<feature type="domain" description="Helix-hairpin-helix DNA-binding motif class 1" evidence="7">
    <location>
        <begin position="80"/>
        <end position="99"/>
    </location>
</feature>
<keyword evidence="4 6" id="KW-0233">DNA recombination</keyword>
<dbReference type="GO" id="GO:0005737">
    <property type="term" value="C:cytoplasm"/>
    <property type="evidence" value="ECO:0007669"/>
    <property type="project" value="UniProtKB-SubCell"/>
</dbReference>
<feature type="region of interest" description="Domain III" evidence="6">
    <location>
        <begin position="154"/>
        <end position="209"/>
    </location>
</feature>
<dbReference type="InterPro" id="IPR000085">
    <property type="entry name" value="RuvA"/>
</dbReference>
<dbReference type="RefSeq" id="WP_092049649.1">
    <property type="nucleotide sequence ID" value="NZ_FOQD01000006.1"/>
</dbReference>
<organism evidence="8 9">
    <name type="scientific">Planctomicrobium piriforme</name>
    <dbReference type="NCBI Taxonomy" id="1576369"/>
    <lineage>
        <taxon>Bacteria</taxon>
        <taxon>Pseudomonadati</taxon>
        <taxon>Planctomycetota</taxon>
        <taxon>Planctomycetia</taxon>
        <taxon>Planctomycetales</taxon>
        <taxon>Planctomycetaceae</taxon>
        <taxon>Planctomicrobium</taxon>
    </lineage>
</organism>
<comment type="function">
    <text evidence="6">The RuvA-RuvB-RuvC complex processes Holliday junction (HJ) DNA during genetic recombination and DNA repair, while the RuvA-RuvB complex plays an important role in the rescue of blocked DNA replication forks via replication fork reversal (RFR). RuvA specifically binds to HJ cruciform DNA, conferring on it an open structure. The RuvB hexamer acts as an ATP-dependent pump, pulling dsDNA into and through the RuvAB complex. HJ branch migration allows RuvC to scan DNA until it finds its consensus sequence, where it cleaves and resolves the cruciform DNA.</text>
</comment>
<evidence type="ECO:0000256" key="6">
    <source>
        <dbReference type="HAMAP-Rule" id="MF_00031"/>
    </source>
</evidence>